<reference evidence="3 4" key="1">
    <citation type="submission" date="2021-08" db="EMBL/GenBank/DDBJ databases">
        <title>Complete genome sequence of Leptospira kobayashii strain E30.</title>
        <authorList>
            <person name="Nakao R."/>
            <person name="Nakamura S."/>
            <person name="Masuzawa T."/>
            <person name="Koizumi N."/>
        </authorList>
    </citation>
    <scope>NUCLEOTIDE SEQUENCE [LARGE SCALE GENOMIC DNA]</scope>
    <source>
        <strain evidence="3 4">E30</strain>
    </source>
</reference>
<evidence type="ECO:0000259" key="2">
    <source>
        <dbReference type="Pfam" id="PF00534"/>
    </source>
</evidence>
<sequence>MNLGIDARPLAYGITGNSRYLAEVLRIIIKRNSKVHFYLFSNKPIHPVFNDILDLPNVKTIYESKSYPGPIYLNFILPKRIAEQNINRFWGTLQMLPIRKLPIPSFVNYHDLNFISAPETMAKWNFWQHKLLSQYTLKNADKIFCLSKNTKNEISAYMPEATNKCLVVYPGVSKRNFKKTKGIFPKSFFLTVGTLEPRKNIKRLIDAFRKFKETNPKDGHSLLVLGRKGWGEEGDKLFQTLTDGSLEKYRIQFMENPNDDVLGQAINECEAFFFPSHHEGFGLPLLEAMIEDKRCAASDIPVFREILSDSSDLYVPSSSLEGWTNAFQLFSHLKTKTRSPKFSKTKWSWDHTAKLLEEVLLK</sequence>
<dbReference type="PANTHER" id="PTHR46401:SF2">
    <property type="entry name" value="GLYCOSYLTRANSFERASE WBBK-RELATED"/>
    <property type="match status" value="1"/>
</dbReference>
<dbReference type="Pfam" id="PF00534">
    <property type="entry name" value="Glycos_transf_1"/>
    <property type="match status" value="1"/>
</dbReference>
<feature type="domain" description="Glycosyl transferase family 1" evidence="2">
    <location>
        <begin position="185"/>
        <end position="330"/>
    </location>
</feature>
<dbReference type="PANTHER" id="PTHR46401">
    <property type="entry name" value="GLYCOSYLTRANSFERASE WBBK-RELATED"/>
    <property type="match status" value="1"/>
</dbReference>
<keyword evidence="4" id="KW-1185">Reference proteome</keyword>
<dbReference type="EMBL" id="AP025029">
    <property type="protein sequence ID" value="BDA80714.1"/>
    <property type="molecule type" value="Genomic_DNA"/>
</dbReference>
<dbReference type="RefSeq" id="WP_109022231.1">
    <property type="nucleotide sequence ID" value="NZ_AP025029.1"/>
</dbReference>
<organism evidence="3 4">
    <name type="scientific">Leptospira kobayashii</name>
    <dbReference type="NCBI Taxonomy" id="1917830"/>
    <lineage>
        <taxon>Bacteria</taxon>
        <taxon>Pseudomonadati</taxon>
        <taxon>Spirochaetota</taxon>
        <taxon>Spirochaetia</taxon>
        <taxon>Leptospirales</taxon>
        <taxon>Leptospiraceae</taxon>
        <taxon>Leptospira</taxon>
    </lineage>
</organism>
<name>A0ABM7UNJ1_9LEPT</name>
<protein>
    <submittedName>
        <fullName evidence="3">Glycosyl transferase</fullName>
    </submittedName>
</protein>
<dbReference type="SUPFAM" id="SSF53756">
    <property type="entry name" value="UDP-Glycosyltransferase/glycogen phosphorylase"/>
    <property type="match status" value="1"/>
</dbReference>
<dbReference type="CDD" id="cd03809">
    <property type="entry name" value="GT4_MtfB-like"/>
    <property type="match status" value="1"/>
</dbReference>
<proteinExistence type="predicted"/>
<dbReference type="GO" id="GO:0016740">
    <property type="term" value="F:transferase activity"/>
    <property type="evidence" value="ECO:0007669"/>
    <property type="project" value="UniProtKB-KW"/>
</dbReference>
<gene>
    <name evidence="3" type="primary">mtfA</name>
    <name evidence="3" type="ORF">LPTSP3_g36440</name>
</gene>
<dbReference type="Gene3D" id="3.40.50.2000">
    <property type="entry name" value="Glycogen Phosphorylase B"/>
    <property type="match status" value="2"/>
</dbReference>
<evidence type="ECO:0000256" key="1">
    <source>
        <dbReference type="ARBA" id="ARBA00022679"/>
    </source>
</evidence>
<dbReference type="InterPro" id="IPR001296">
    <property type="entry name" value="Glyco_trans_1"/>
</dbReference>
<dbReference type="Proteomes" id="UP000245263">
    <property type="component" value="Chromosome 2"/>
</dbReference>
<accession>A0ABM7UNJ1</accession>
<evidence type="ECO:0000313" key="3">
    <source>
        <dbReference type="EMBL" id="BDA80714.1"/>
    </source>
</evidence>
<evidence type="ECO:0000313" key="4">
    <source>
        <dbReference type="Proteomes" id="UP000245263"/>
    </source>
</evidence>
<keyword evidence="1 3" id="KW-0808">Transferase</keyword>